<sequence>MPHRSVHVQRQPTAPPAAVTLLVNTSARQAATNAPDRACHLAQRVTSASWEPTPQQRPDEGRDWSCSSACCSARVWALSAMKPVSSSTAPPKASSSTATGSSCFAIGLSVCDVKRLMRGSKKQKPTACSAGERGDEERKAKNPGGRHRTSCERGQELAAFHVITADELQRLYKGGFQNETMLPTASPSQIQPQSLTQMTVSNTVGG</sequence>
<feature type="compositionally biased region" description="Polar residues" evidence="1">
    <location>
        <begin position="44"/>
        <end position="56"/>
    </location>
</feature>
<accession>A0A2J7ZNT8</accession>
<name>A0A2J7ZNT8_9CHLO</name>
<evidence type="ECO:0000256" key="1">
    <source>
        <dbReference type="SAM" id="MobiDB-lite"/>
    </source>
</evidence>
<protein>
    <submittedName>
        <fullName evidence="2">Uncharacterized protein</fullName>
    </submittedName>
</protein>
<dbReference type="Proteomes" id="UP000236333">
    <property type="component" value="Unassembled WGS sequence"/>
</dbReference>
<dbReference type="EMBL" id="PGGS01000760">
    <property type="protein sequence ID" value="PNH01927.1"/>
    <property type="molecule type" value="Genomic_DNA"/>
</dbReference>
<keyword evidence="3" id="KW-1185">Reference proteome</keyword>
<feature type="region of interest" description="Disordered" evidence="1">
    <location>
        <begin position="122"/>
        <end position="151"/>
    </location>
</feature>
<proteinExistence type="predicted"/>
<evidence type="ECO:0000313" key="2">
    <source>
        <dbReference type="EMBL" id="PNH01927.1"/>
    </source>
</evidence>
<gene>
    <name evidence="2" type="ORF">TSOC_012142</name>
</gene>
<comment type="caution">
    <text evidence="2">The sequence shown here is derived from an EMBL/GenBank/DDBJ whole genome shotgun (WGS) entry which is preliminary data.</text>
</comment>
<organism evidence="2 3">
    <name type="scientific">Tetrabaena socialis</name>
    <dbReference type="NCBI Taxonomy" id="47790"/>
    <lineage>
        <taxon>Eukaryota</taxon>
        <taxon>Viridiplantae</taxon>
        <taxon>Chlorophyta</taxon>
        <taxon>core chlorophytes</taxon>
        <taxon>Chlorophyceae</taxon>
        <taxon>CS clade</taxon>
        <taxon>Chlamydomonadales</taxon>
        <taxon>Tetrabaenaceae</taxon>
        <taxon>Tetrabaena</taxon>
    </lineage>
</organism>
<evidence type="ECO:0000313" key="3">
    <source>
        <dbReference type="Proteomes" id="UP000236333"/>
    </source>
</evidence>
<feature type="region of interest" description="Disordered" evidence="1">
    <location>
        <begin position="44"/>
        <end position="66"/>
    </location>
</feature>
<dbReference type="AlphaFoldDB" id="A0A2J7ZNT8"/>
<reference evidence="2 3" key="1">
    <citation type="journal article" date="2017" name="Mol. Biol. Evol.">
        <title>The 4-celled Tetrabaena socialis nuclear genome reveals the essential components for genetic control of cell number at the origin of multicellularity in the volvocine lineage.</title>
        <authorList>
            <person name="Featherston J."/>
            <person name="Arakaki Y."/>
            <person name="Hanschen E.R."/>
            <person name="Ferris P.J."/>
            <person name="Michod R.E."/>
            <person name="Olson B.J.S.C."/>
            <person name="Nozaki H."/>
            <person name="Durand P.M."/>
        </authorList>
    </citation>
    <scope>NUCLEOTIDE SEQUENCE [LARGE SCALE GENOMIC DNA]</scope>
    <source>
        <strain evidence="2 3">NIES-571</strain>
    </source>
</reference>